<dbReference type="GeneID" id="24125623"/>
<proteinExistence type="predicted"/>
<dbReference type="SUPFAM" id="SSF51735">
    <property type="entry name" value="NAD(P)-binding Rossmann-fold domains"/>
    <property type="match status" value="1"/>
</dbReference>
<dbReference type="Pfam" id="PF00106">
    <property type="entry name" value="adh_short"/>
    <property type="match status" value="1"/>
</dbReference>
<dbReference type="EMBL" id="KK583196">
    <property type="protein sequence ID" value="KDO31878.1"/>
    <property type="molecule type" value="Genomic_DNA"/>
</dbReference>
<organism evidence="2 3">
    <name type="scientific">Saprolegnia parasitica (strain CBS 223.65)</name>
    <dbReference type="NCBI Taxonomy" id="695850"/>
    <lineage>
        <taxon>Eukaryota</taxon>
        <taxon>Sar</taxon>
        <taxon>Stramenopiles</taxon>
        <taxon>Oomycota</taxon>
        <taxon>Saprolegniomycetes</taxon>
        <taxon>Saprolegniales</taxon>
        <taxon>Saprolegniaceae</taxon>
        <taxon>Saprolegnia</taxon>
    </lineage>
</organism>
<dbReference type="OMA" id="AHMNTVA"/>
<dbReference type="RefSeq" id="XP_012197077.1">
    <property type="nucleotide sequence ID" value="XM_012341687.1"/>
</dbReference>
<evidence type="ECO:0000313" key="3">
    <source>
        <dbReference type="Proteomes" id="UP000030745"/>
    </source>
</evidence>
<dbReference type="KEGG" id="spar:SPRG_03094"/>
<dbReference type="InterPro" id="IPR002347">
    <property type="entry name" value="SDR_fam"/>
</dbReference>
<dbReference type="Proteomes" id="UP000030745">
    <property type="component" value="Unassembled WGS sequence"/>
</dbReference>
<gene>
    <name evidence="2" type="ORF">SPRG_03094</name>
</gene>
<evidence type="ECO:0000313" key="2">
    <source>
        <dbReference type="EMBL" id="KDO31878.1"/>
    </source>
</evidence>
<dbReference type="Gene3D" id="3.40.50.720">
    <property type="entry name" value="NAD(P)-binding Rossmann-like Domain"/>
    <property type="match status" value="1"/>
</dbReference>
<dbReference type="PANTHER" id="PTHR47534:SF3">
    <property type="entry name" value="ALCOHOL DEHYDROGENASE-LIKE C-TERMINAL DOMAIN-CONTAINING PROTEIN"/>
    <property type="match status" value="1"/>
</dbReference>
<sequence length="304" mass="33061">MRLQAVAARNAGANFAGCTALVVGATSGIGEAIAHRLAKAHFNVVVAGRNAERGRDVVDALHSTHPGGDHTFLPLDAECMANIHGLSSQFPRLDRLVCTQGISTIQGRTETREGLDQKMALHYYSRVALTREFLPLLRQSPRAPRVLSVFSAGVHSPYHKFRDDPDLQMHYSLSNAANACGFYNDLMLDAFAADPANATVAFAHTAPGFVSTKWGTEMPWFVRTLFVRPLQFYGKTSSDCAEFLSDFLLQEAAPDAPRVTLLNQFGEPASPTSMHSPEAVAFLRDHTLEVLDRIRADAAVANVA</sequence>
<keyword evidence="1" id="KW-0560">Oxidoreductase</keyword>
<keyword evidence="3" id="KW-1185">Reference proteome</keyword>
<dbReference type="PANTHER" id="PTHR47534">
    <property type="entry name" value="YALI0E05731P"/>
    <property type="match status" value="1"/>
</dbReference>
<evidence type="ECO:0008006" key="4">
    <source>
        <dbReference type="Google" id="ProtNLM"/>
    </source>
</evidence>
<dbReference type="PRINTS" id="PR00081">
    <property type="entry name" value="GDHRDH"/>
</dbReference>
<protein>
    <recommendedName>
        <fullName evidence="4">Oxidoreductase</fullName>
    </recommendedName>
</protein>
<accession>A0A067CMZ7</accession>
<dbReference type="InterPro" id="IPR036291">
    <property type="entry name" value="NAD(P)-bd_dom_sf"/>
</dbReference>
<dbReference type="STRING" id="695850.A0A067CMZ7"/>
<dbReference type="OrthoDB" id="2898509at2759"/>
<dbReference type="VEuPathDB" id="FungiDB:SPRG_03094"/>
<dbReference type="GO" id="GO:0016491">
    <property type="term" value="F:oxidoreductase activity"/>
    <property type="evidence" value="ECO:0007669"/>
    <property type="project" value="UniProtKB-KW"/>
</dbReference>
<dbReference type="AlphaFoldDB" id="A0A067CMZ7"/>
<evidence type="ECO:0000256" key="1">
    <source>
        <dbReference type="ARBA" id="ARBA00023002"/>
    </source>
</evidence>
<name>A0A067CMZ7_SAPPC</name>
<dbReference type="InterPro" id="IPR052228">
    <property type="entry name" value="Sec_Metab_Biosynth_Oxidored"/>
</dbReference>
<reference evidence="2 3" key="1">
    <citation type="journal article" date="2013" name="PLoS Genet.">
        <title>Distinctive expansion of potential virulence genes in the genome of the oomycete fish pathogen Saprolegnia parasitica.</title>
        <authorList>
            <person name="Jiang R.H."/>
            <person name="de Bruijn I."/>
            <person name="Haas B.J."/>
            <person name="Belmonte R."/>
            <person name="Lobach L."/>
            <person name="Christie J."/>
            <person name="van den Ackerveken G."/>
            <person name="Bottin A."/>
            <person name="Bulone V."/>
            <person name="Diaz-Moreno S.M."/>
            <person name="Dumas B."/>
            <person name="Fan L."/>
            <person name="Gaulin E."/>
            <person name="Govers F."/>
            <person name="Grenville-Briggs L.J."/>
            <person name="Horner N.R."/>
            <person name="Levin J.Z."/>
            <person name="Mammella M."/>
            <person name="Meijer H.J."/>
            <person name="Morris P."/>
            <person name="Nusbaum C."/>
            <person name="Oome S."/>
            <person name="Phillips A.J."/>
            <person name="van Rooyen D."/>
            <person name="Rzeszutek E."/>
            <person name="Saraiva M."/>
            <person name="Secombes C.J."/>
            <person name="Seidl M.F."/>
            <person name="Snel B."/>
            <person name="Stassen J.H."/>
            <person name="Sykes S."/>
            <person name="Tripathy S."/>
            <person name="van den Berg H."/>
            <person name="Vega-Arreguin J.C."/>
            <person name="Wawra S."/>
            <person name="Young S.K."/>
            <person name="Zeng Q."/>
            <person name="Dieguez-Uribeondo J."/>
            <person name="Russ C."/>
            <person name="Tyler B.M."/>
            <person name="van West P."/>
        </authorList>
    </citation>
    <scope>NUCLEOTIDE SEQUENCE [LARGE SCALE GENOMIC DNA]</scope>
    <source>
        <strain evidence="2 3">CBS 223.65</strain>
    </source>
</reference>